<dbReference type="PANTHER" id="PTHR30525:SF0">
    <property type="entry name" value="1-DEOXY-D-XYLULOSE 5-PHOSPHATE REDUCTOISOMERASE, CHLOROPLASTIC"/>
    <property type="match status" value="1"/>
</dbReference>
<reference evidence="3 4" key="1">
    <citation type="submission" date="2020-05" db="EMBL/GenBank/DDBJ databases">
        <title>MicrobeNet Type strains.</title>
        <authorList>
            <person name="Nicholson A.C."/>
        </authorList>
    </citation>
    <scope>NUCLEOTIDE SEQUENCE [LARGE SCALE GENOMIC DNA]</scope>
    <source>
        <strain evidence="3 4">JCM 14547</strain>
    </source>
</reference>
<dbReference type="SUPFAM" id="SSF51735">
    <property type="entry name" value="NAD(P)-binding Rossmann-fold domains"/>
    <property type="match status" value="1"/>
</dbReference>
<evidence type="ECO:0000313" key="3">
    <source>
        <dbReference type="EMBL" id="NNH24500.1"/>
    </source>
</evidence>
<dbReference type="Gene3D" id="3.40.50.720">
    <property type="entry name" value="NAD(P)-binding Rossmann-like Domain"/>
    <property type="match status" value="1"/>
</dbReference>
<dbReference type="InterPro" id="IPR013512">
    <property type="entry name" value="DXP_reductoisomerase_N"/>
</dbReference>
<accession>A0A849BMS3</accession>
<dbReference type="GO" id="GO:0070402">
    <property type="term" value="F:NADPH binding"/>
    <property type="evidence" value="ECO:0007669"/>
    <property type="project" value="InterPro"/>
</dbReference>
<dbReference type="GO" id="GO:0030145">
    <property type="term" value="F:manganese ion binding"/>
    <property type="evidence" value="ECO:0007669"/>
    <property type="project" value="TreeGrafter"/>
</dbReference>
<dbReference type="Pfam" id="PF02670">
    <property type="entry name" value="DXP_reductoisom"/>
    <property type="match status" value="1"/>
</dbReference>
<name>A0A849BMS3_9ACTN</name>
<dbReference type="Proteomes" id="UP000555552">
    <property type="component" value="Unassembled WGS sequence"/>
</dbReference>
<evidence type="ECO:0000313" key="4">
    <source>
        <dbReference type="Proteomes" id="UP000555552"/>
    </source>
</evidence>
<comment type="caution">
    <text evidence="3">The sequence shown here is derived from an EMBL/GenBank/DDBJ whole genome shotgun (WGS) entry which is preliminary data.</text>
</comment>
<feature type="compositionally biased region" description="Basic residues" evidence="1">
    <location>
        <begin position="174"/>
        <end position="189"/>
    </location>
</feature>
<dbReference type="AlphaFoldDB" id="A0A849BMS3"/>
<evidence type="ECO:0000256" key="1">
    <source>
        <dbReference type="SAM" id="MobiDB-lite"/>
    </source>
</evidence>
<feature type="region of interest" description="Disordered" evidence="1">
    <location>
        <begin position="174"/>
        <end position="197"/>
    </location>
</feature>
<feature type="compositionally biased region" description="Low complexity" evidence="1">
    <location>
        <begin position="85"/>
        <end position="97"/>
    </location>
</feature>
<feature type="compositionally biased region" description="Basic residues" evidence="1">
    <location>
        <begin position="70"/>
        <end position="84"/>
    </location>
</feature>
<dbReference type="EMBL" id="JABEMA010000374">
    <property type="protein sequence ID" value="NNH24500.1"/>
    <property type="molecule type" value="Genomic_DNA"/>
</dbReference>
<feature type="domain" description="1-deoxy-D-xylulose 5-phosphate reductoisomerase N-terminal" evidence="2">
    <location>
        <begin position="99"/>
        <end position="168"/>
    </location>
</feature>
<keyword evidence="4" id="KW-1185">Reference proteome</keyword>
<dbReference type="GO" id="GO:0051484">
    <property type="term" value="P:isopentenyl diphosphate biosynthetic process, methylerythritol 4-phosphate pathway involved in terpenoid biosynthetic process"/>
    <property type="evidence" value="ECO:0007669"/>
    <property type="project" value="TreeGrafter"/>
</dbReference>
<feature type="non-terminal residue" evidence="3">
    <location>
        <position position="197"/>
    </location>
</feature>
<sequence>MGGALPTCSRAAAPDHRVVRTRPPRGSAAGPPTLGRGRPGRNPRSRNDHDVTRSSDPVAAVVRRRDVRPARSRGAVRRRWHHRGVSSPTSSPTTGPRRVVVLGSTGSIGVQALEVAASAPERFRVLALAAGGSDPALLARQAVAARVEHVAVADERALPALREHLAGLRLRLRQSQHRSGRGLRRRPGHPLRPGRPG</sequence>
<feature type="region of interest" description="Disordered" evidence="1">
    <location>
        <begin position="1"/>
        <end position="97"/>
    </location>
</feature>
<proteinExistence type="predicted"/>
<organism evidence="3 4">
    <name type="scientific">Pseudokineococcus marinus</name>
    <dbReference type="NCBI Taxonomy" id="351215"/>
    <lineage>
        <taxon>Bacteria</taxon>
        <taxon>Bacillati</taxon>
        <taxon>Actinomycetota</taxon>
        <taxon>Actinomycetes</taxon>
        <taxon>Kineosporiales</taxon>
        <taxon>Kineosporiaceae</taxon>
        <taxon>Pseudokineococcus</taxon>
    </lineage>
</organism>
<dbReference type="InterPro" id="IPR036291">
    <property type="entry name" value="NAD(P)-bd_dom_sf"/>
</dbReference>
<protein>
    <recommendedName>
        <fullName evidence="2">1-deoxy-D-xylulose 5-phosphate reductoisomerase N-terminal domain-containing protein</fullName>
    </recommendedName>
</protein>
<dbReference type="PANTHER" id="PTHR30525">
    <property type="entry name" value="1-DEOXY-D-XYLULOSE 5-PHOSPHATE REDUCTOISOMERASE"/>
    <property type="match status" value="1"/>
</dbReference>
<gene>
    <name evidence="3" type="ORF">HLB09_15665</name>
</gene>
<dbReference type="GO" id="GO:0030604">
    <property type="term" value="F:1-deoxy-D-xylulose-5-phosphate reductoisomerase activity"/>
    <property type="evidence" value="ECO:0007669"/>
    <property type="project" value="InterPro"/>
</dbReference>
<dbReference type="InterPro" id="IPR003821">
    <property type="entry name" value="DXP_reductoisomerase"/>
</dbReference>
<evidence type="ECO:0000259" key="2">
    <source>
        <dbReference type="Pfam" id="PF02670"/>
    </source>
</evidence>